<dbReference type="PANTHER" id="PTHR43792:SF8">
    <property type="entry name" value="[RIBOSOMAL PROTEIN US5]-ALANINE N-ACETYLTRANSFERASE"/>
    <property type="match status" value="1"/>
</dbReference>
<dbReference type="InterPro" id="IPR051531">
    <property type="entry name" value="N-acetyltransferase"/>
</dbReference>
<dbReference type="EMBL" id="JBHSCQ010000018">
    <property type="protein sequence ID" value="MFC4266300.1"/>
    <property type="molecule type" value="Genomic_DNA"/>
</dbReference>
<reference evidence="6" key="1">
    <citation type="journal article" date="2019" name="Int. J. Syst. Evol. Microbiol.">
        <title>The Global Catalogue of Microorganisms (GCM) 10K type strain sequencing project: providing services to taxonomists for standard genome sequencing and annotation.</title>
        <authorList>
            <consortium name="The Broad Institute Genomics Platform"/>
            <consortium name="The Broad Institute Genome Sequencing Center for Infectious Disease"/>
            <person name="Wu L."/>
            <person name="Ma J."/>
        </authorList>
    </citation>
    <scope>NUCLEOTIDE SEQUENCE [LARGE SCALE GENOMIC DNA]</scope>
    <source>
        <strain evidence="6">CGMCC 1.10698</strain>
    </source>
</reference>
<protein>
    <submittedName>
        <fullName evidence="5">GNAT family N-acetyltransferase</fullName>
        <ecNumber evidence="5">2.3.-.-</ecNumber>
    </submittedName>
</protein>
<evidence type="ECO:0000256" key="1">
    <source>
        <dbReference type="ARBA" id="ARBA00022679"/>
    </source>
</evidence>
<dbReference type="PANTHER" id="PTHR43792">
    <property type="entry name" value="GNAT FAMILY, PUTATIVE (AFU_ORTHOLOGUE AFUA_3G00765)-RELATED-RELATED"/>
    <property type="match status" value="1"/>
</dbReference>
<keyword evidence="6" id="KW-1185">Reference proteome</keyword>
<dbReference type="PROSITE" id="PS51186">
    <property type="entry name" value="GNAT"/>
    <property type="match status" value="1"/>
</dbReference>
<evidence type="ECO:0000313" key="5">
    <source>
        <dbReference type="EMBL" id="MFC4266300.1"/>
    </source>
</evidence>
<dbReference type="RefSeq" id="WP_230068708.1">
    <property type="nucleotide sequence ID" value="NZ_BAABLL010000012.1"/>
</dbReference>
<dbReference type="Proteomes" id="UP001595773">
    <property type="component" value="Unassembled WGS sequence"/>
</dbReference>
<dbReference type="CDD" id="cd04301">
    <property type="entry name" value="NAT_SF"/>
    <property type="match status" value="1"/>
</dbReference>
<evidence type="ECO:0000259" key="4">
    <source>
        <dbReference type="PROSITE" id="PS51186"/>
    </source>
</evidence>
<dbReference type="EC" id="2.3.-.-" evidence="5"/>
<dbReference type="InterPro" id="IPR016181">
    <property type="entry name" value="Acyl_CoA_acyltransferase"/>
</dbReference>
<gene>
    <name evidence="5" type="ORF">ACFOW9_11875</name>
</gene>
<dbReference type="SUPFAM" id="SSF55729">
    <property type="entry name" value="Acyl-CoA N-acyltransferases (Nat)"/>
    <property type="match status" value="1"/>
</dbReference>
<evidence type="ECO:0000313" key="6">
    <source>
        <dbReference type="Proteomes" id="UP001595773"/>
    </source>
</evidence>
<evidence type="ECO:0000256" key="3">
    <source>
        <dbReference type="ARBA" id="ARBA00038502"/>
    </source>
</evidence>
<comment type="similarity">
    <text evidence="3">Belongs to the acetyltransferase family. RimJ subfamily.</text>
</comment>
<sequence length="180" mass="19890">MLLTTERLKLREFTADDFASVHAFASDPRSSTFMDWGPNSEAETRDFLRFASAAATTTPRTGHLLAIQLLEGTLIGTIGLTLTPRGRNQVWDEGEIGFTLHPDHWGRGYASEAARALRDFGFWQLSLARITATCRPENTGSAAVLLKLGMVQTGRIKNDRLIRGAWLDSLVFAVNKPNLT</sequence>
<comment type="caution">
    <text evidence="5">The sequence shown here is derived from an EMBL/GenBank/DDBJ whole genome shotgun (WGS) entry which is preliminary data.</text>
</comment>
<accession>A0ABV8R1E6</accession>
<dbReference type="Pfam" id="PF13302">
    <property type="entry name" value="Acetyltransf_3"/>
    <property type="match status" value="1"/>
</dbReference>
<organism evidence="5 6">
    <name type="scientific">Arthrobacter cryoconiti</name>
    <dbReference type="NCBI Taxonomy" id="748907"/>
    <lineage>
        <taxon>Bacteria</taxon>
        <taxon>Bacillati</taxon>
        <taxon>Actinomycetota</taxon>
        <taxon>Actinomycetes</taxon>
        <taxon>Micrococcales</taxon>
        <taxon>Micrococcaceae</taxon>
        <taxon>Arthrobacter</taxon>
    </lineage>
</organism>
<keyword evidence="1 5" id="KW-0808">Transferase</keyword>
<dbReference type="InterPro" id="IPR000182">
    <property type="entry name" value="GNAT_dom"/>
</dbReference>
<feature type="domain" description="N-acetyltransferase" evidence="4">
    <location>
        <begin position="8"/>
        <end position="177"/>
    </location>
</feature>
<dbReference type="GO" id="GO:0016746">
    <property type="term" value="F:acyltransferase activity"/>
    <property type="evidence" value="ECO:0007669"/>
    <property type="project" value="UniProtKB-KW"/>
</dbReference>
<evidence type="ECO:0000256" key="2">
    <source>
        <dbReference type="ARBA" id="ARBA00023315"/>
    </source>
</evidence>
<dbReference type="Gene3D" id="3.40.630.30">
    <property type="match status" value="1"/>
</dbReference>
<name>A0ABV8R1E6_9MICC</name>
<keyword evidence="2 5" id="KW-0012">Acyltransferase</keyword>
<proteinExistence type="inferred from homology"/>